<accession>A0A9P6B6P0</accession>
<dbReference type="Proteomes" id="UP000886523">
    <property type="component" value="Unassembled WGS sequence"/>
</dbReference>
<dbReference type="PROSITE" id="PS51257">
    <property type="entry name" value="PROKAR_LIPOPROTEIN"/>
    <property type="match status" value="1"/>
</dbReference>
<keyword evidence="1" id="KW-0812">Transmembrane</keyword>
<evidence type="ECO:0000313" key="3">
    <source>
        <dbReference type="Proteomes" id="UP000886523"/>
    </source>
</evidence>
<dbReference type="AlphaFoldDB" id="A0A9P6B6P0"/>
<keyword evidence="1" id="KW-0472">Membrane</keyword>
<gene>
    <name evidence="2" type="ORF">BS47DRAFT_192774</name>
</gene>
<reference evidence="2" key="1">
    <citation type="journal article" date="2020" name="Nat. Commun.">
        <title>Large-scale genome sequencing of mycorrhizal fungi provides insights into the early evolution of symbiotic traits.</title>
        <authorList>
            <person name="Miyauchi S."/>
            <person name="Kiss E."/>
            <person name="Kuo A."/>
            <person name="Drula E."/>
            <person name="Kohler A."/>
            <person name="Sanchez-Garcia M."/>
            <person name="Morin E."/>
            <person name="Andreopoulos B."/>
            <person name="Barry K.W."/>
            <person name="Bonito G."/>
            <person name="Buee M."/>
            <person name="Carver A."/>
            <person name="Chen C."/>
            <person name="Cichocki N."/>
            <person name="Clum A."/>
            <person name="Culley D."/>
            <person name="Crous P.W."/>
            <person name="Fauchery L."/>
            <person name="Girlanda M."/>
            <person name="Hayes R.D."/>
            <person name="Keri Z."/>
            <person name="LaButti K."/>
            <person name="Lipzen A."/>
            <person name="Lombard V."/>
            <person name="Magnuson J."/>
            <person name="Maillard F."/>
            <person name="Murat C."/>
            <person name="Nolan M."/>
            <person name="Ohm R.A."/>
            <person name="Pangilinan J."/>
            <person name="Pereira M.F."/>
            <person name="Perotto S."/>
            <person name="Peter M."/>
            <person name="Pfister S."/>
            <person name="Riley R."/>
            <person name="Sitrit Y."/>
            <person name="Stielow J.B."/>
            <person name="Szollosi G."/>
            <person name="Zifcakova L."/>
            <person name="Stursova M."/>
            <person name="Spatafora J.W."/>
            <person name="Tedersoo L."/>
            <person name="Vaario L.M."/>
            <person name="Yamada A."/>
            <person name="Yan M."/>
            <person name="Wang P."/>
            <person name="Xu J."/>
            <person name="Bruns T."/>
            <person name="Baldrian P."/>
            <person name="Vilgalys R."/>
            <person name="Dunand C."/>
            <person name="Henrissat B."/>
            <person name="Grigoriev I.V."/>
            <person name="Hibbett D."/>
            <person name="Nagy L.G."/>
            <person name="Martin F.M."/>
        </authorList>
    </citation>
    <scope>NUCLEOTIDE SEQUENCE</scope>
    <source>
        <strain evidence="2">UP504</strain>
    </source>
</reference>
<proteinExistence type="predicted"/>
<feature type="transmembrane region" description="Helical" evidence="1">
    <location>
        <begin position="61"/>
        <end position="87"/>
    </location>
</feature>
<sequence length="104" mass="11808">MKYTLRMDDVAHLVFPFVWTSSCESGHLLLNAPVSVPISATARILNIRVPEESCGLHDIIALWWAISVTLDVSFSCFFCFFFQVLILRDHSLGTMARRQHPSEP</sequence>
<evidence type="ECO:0000313" key="2">
    <source>
        <dbReference type="EMBL" id="KAF9518734.1"/>
    </source>
</evidence>
<organism evidence="2 3">
    <name type="scientific">Hydnum rufescens UP504</name>
    <dbReference type="NCBI Taxonomy" id="1448309"/>
    <lineage>
        <taxon>Eukaryota</taxon>
        <taxon>Fungi</taxon>
        <taxon>Dikarya</taxon>
        <taxon>Basidiomycota</taxon>
        <taxon>Agaricomycotina</taxon>
        <taxon>Agaricomycetes</taxon>
        <taxon>Cantharellales</taxon>
        <taxon>Hydnaceae</taxon>
        <taxon>Hydnum</taxon>
    </lineage>
</organism>
<name>A0A9P6B6P0_9AGAM</name>
<dbReference type="EMBL" id="MU128922">
    <property type="protein sequence ID" value="KAF9518734.1"/>
    <property type="molecule type" value="Genomic_DNA"/>
</dbReference>
<evidence type="ECO:0000256" key="1">
    <source>
        <dbReference type="SAM" id="Phobius"/>
    </source>
</evidence>
<keyword evidence="3" id="KW-1185">Reference proteome</keyword>
<keyword evidence="1" id="KW-1133">Transmembrane helix</keyword>
<protein>
    <submittedName>
        <fullName evidence="2">Uncharacterized protein</fullName>
    </submittedName>
</protein>
<comment type="caution">
    <text evidence="2">The sequence shown here is derived from an EMBL/GenBank/DDBJ whole genome shotgun (WGS) entry which is preliminary data.</text>
</comment>